<reference evidence="6" key="1">
    <citation type="submission" date="2023-02" db="EMBL/GenBank/DDBJ databases">
        <title>Genome of toxic invasive species Heracleum sosnowskyi carries increased number of genes despite the absence of recent whole-genome duplications.</title>
        <authorList>
            <person name="Schelkunov M."/>
            <person name="Shtratnikova V."/>
            <person name="Makarenko M."/>
            <person name="Klepikova A."/>
            <person name="Omelchenko D."/>
            <person name="Novikova G."/>
            <person name="Obukhova E."/>
            <person name="Bogdanov V."/>
            <person name="Penin A."/>
            <person name="Logacheva M."/>
        </authorList>
    </citation>
    <scope>NUCLEOTIDE SEQUENCE</scope>
    <source>
        <strain evidence="6">Hsosn_3</strain>
        <tissue evidence="6">Leaf</tissue>
    </source>
</reference>
<comment type="similarity">
    <text evidence="2">Belongs to the glycosyl hydrolase 35 family.</text>
</comment>
<comment type="catalytic activity">
    <reaction evidence="1">
        <text>Hydrolysis of terminal non-reducing beta-D-galactose residues in beta-D-galactosides.</text>
        <dbReference type="EC" id="3.2.1.23"/>
    </reaction>
</comment>
<dbReference type="Proteomes" id="UP001237642">
    <property type="component" value="Unassembled WGS sequence"/>
</dbReference>
<evidence type="ECO:0000256" key="4">
    <source>
        <dbReference type="SAM" id="MobiDB-lite"/>
    </source>
</evidence>
<sequence length="262" mass="29211">MKRGISVKVTYDHKALIIDGKRRILQSGSVHYPRTTPEVWPQIIQKAKEGGLDVIESYVFWNYHEPVKGEYYFEGRFDLVRFVKAVQEAGLFVHLRIGPYACAEWNYGISICDFIGVKKALIAVSRRLQDSPPSGRAYEVDPQEILADGRMDVPPVRSFVPQPNSGTSFNHAPGRPYTSDADQHPNTNLRMPQQEVTFRILCSHERNADSQYSAAQNAVILVFNKSTDAGYSKGIDSGGKRSHVAAQVVVSSNQVGTKSKNV</sequence>
<keyword evidence="7" id="KW-1185">Reference proteome</keyword>
<name>A0AAD8JFB6_9APIA</name>
<dbReference type="InterPro" id="IPR031330">
    <property type="entry name" value="Gly_Hdrlase_35_cat"/>
</dbReference>
<dbReference type="GO" id="GO:0005975">
    <property type="term" value="P:carbohydrate metabolic process"/>
    <property type="evidence" value="ECO:0007669"/>
    <property type="project" value="InterPro"/>
</dbReference>
<comment type="caution">
    <text evidence="6">The sequence shown here is derived from an EMBL/GenBank/DDBJ whole genome shotgun (WGS) entry which is preliminary data.</text>
</comment>
<protein>
    <recommendedName>
        <fullName evidence="3">beta-galactosidase</fullName>
        <ecNumber evidence="3">3.2.1.23</ecNumber>
    </recommendedName>
</protein>
<dbReference type="EC" id="3.2.1.23" evidence="3"/>
<reference evidence="6" key="2">
    <citation type="submission" date="2023-05" db="EMBL/GenBank/DDBJ databases">
        <authorList>
            <person name="Schelkunov M.I."/>
        </authorList>
    </citation>
    <scope>NUCLEOTIDE SEQUENCE</scope>
    <source>
        <strain evidence="6">Hsosn_3</strain>
        <tissue evidence="6">Leaf</tissue>
    </source>
</reference>
<feature type="region of interest" description="Disordered" evidence="4">
    <location>
        <begin position="162"/>
        <end position="188"/>
    </location>
</feature>
<evidence type="ECO:0000256" key="3">
    <source>
        <dbReference type="ARBA" id="ARBA00012756"/>
    </source>
</evidence>
<dbReference type="Pfam" id="PF01301">
    <property type="entry name" value="Glyco_hydro_35"/>
    <property type="match status" value="1"/>
</dbReference>
<accession>A0AAD8JFB6</accession>
<evidence type="ECO:0000256" key="2">
    <source>
        <dbReference type="ARBA" id="ARBA00009809"/>
    </source>
</evidence>
<dbReference type="InterPro" id="IPR017853">
    <property type="entry name" value="GH"/>
</dbReference>
<evidence type="ECO:0000256" key="1">
    <source>
        <dbReference type="ARBA" id="ARBA00001412"/>
    </source>
</evidence>
<organism evidence="6 7">
    <name type="scientific">Heracleum sosnowskyi</name>
    <dbReference type="NCBI Taxonomy" id="360622"/>
    <lineage>
        <taxon>Eukaryota</taxon>
        <taxon>Viridiplantae</taxon>
        <taxon>Streptophyta</taxon>
        <taxon>Embryophyta</taxon>
        <taxon>Tracheophyta</taxon>
        <taxon>Spermatophyta</taxon>
        <taxon>Magnoliopsida</taxon>
        <taxon>eudicotyledons</taxon>
        <taxon>Gunneridae</taxon>
        <taxon>Pentapetalae</taxon>
        <taxon>asterids</taxon>
        <taxon>campanulids</taxon>
        <taxon>Apiales</taxon>
        <taxon>Apiaceae</taxon>
        <taxon>Apioideae</taxon>
        <taxon>apioid superclade</taxon>
        <taxon>Tordylieae</taxon>
        <taxon>Tordyliinae</taxon>
        <taxon>Heracleum</taxon>
    </lineage>
</organism>
<dbReference type="AlphaFoldDB" id="A0AAD8JFB6"/>
<gene>
    <name evidence="6" type="ORF">POM88_001017</name>
</gene>
<feature type="domain" description="Glycoside hydrolase 35 catalytic" evidence="5">
    <location>
        <begin position="16"/>
        <end position="108"/>
    </location>
</feature>
<dbReference type="SUPFAM" id="SSF51445">
    <property type="entry name" value="(Trans)glycosidases"/>
    <property type="match status" value="1"/>
</dbReference>
<evidence type="ECO:0000259" key="5">
    <source>
        <dbReference type="Pfam" id="PF01301"/>
    </source>
</evidence>
<dbReference type="InterPro" id="IPR001944">
    <property type="entry name" value="Glycoside_Hdrlase_35"/>
</dbReference>
<proteinExistence type="inferred from homology"/>
<dbReference type="PRINTS" id="PR00742">
    <property type="entry name" value="GLHYDRLASE35"/>
</dbReference>
<evidence type="ECO:0000313" key="6">
    <source>
        <dbReference type="EMBL" id="KAK1401412.1"/>
    </source>
</evidence>
<evidence type="ECO:0000313" key="7">
    <source>
        <dbReference type="Proteomes" id="UP001237642"/>
    </source>
</evidence>
<dbReference type="Gene3D" id="3.20.20.80">
    <property type="entry name" value="Glycosidases"/>
    <property type="match status" value="1"/>
</dbReference>
<dbReference type="PANTHER" id="PTHR23421">
    <property type="entry name" value="BETA-GALACTOSIDASE RELATED"/>
    <property type="match status" value="1"/>
</dbReference>
<dbReference type="EMBL" id="JAUIZM010000001">
    <property type="protein sequence ID" value="KAK1401412.1"/>
    <property type="molecule type" value="Genomic_DNA"/>
</dbReference>
<dbReference type="GO" id="GO:0004565">
    <property type="term" value="F:beta-galactosidase activity"/>
    <property type="evidence" value="ECO:0007669"/>
    <property type="project" value="UniProtKB-EC"/>
</dbReference>